<protein>
    <recommendedName>
        <fullName evidence="3">LysR substrate binding domain protein</fullName>
    </recommendedName>
</protein>
<evidence type="ECO:0000313" key="1">
    <source>
        <dbReference type="EMBL" id="MBJ7538012.1"/>
    </source>
</evidence>
<dbReference type="AlphaFoldDB" id="A0A934N1R1"/>
<dbReference type="Proteomes" id="UP000628710">
    <property type="component" value="Unassembled WGS sequence"/>
</dbReference>
<name>A0A934N1R1_9GAMM</name>
<proteinExistence type="predicted"/>
<evidence type="ECO:0008006" key="3">
    <source>
        <dbReference type="Google" id="ProtNLM"/>
    </source>
</evidence>
<gene>
    <name evidence="1" type="ORF">I8J31_10040</name>
</gene>
<reference evidence="1" key="1">
    <citation type="submission" date="2020-12" db="EMBL/GenBank/DDBJ databases">
        <title>Marinomonas arctica sp. nov., a psychrotolerant bacterium isolated from the Arctic.</title>
        <authorList>
            <person name="Zhang Y."/>
        </authorList>
    </citation>
    <scope>NUCLEOTIDE SEQUENCE</scope>
    <source>
        <strain evidence="1">C1424</strain>
    </source>
</reference>
<organism evidence="1 2">
    <name type="scientific">Marinomonas transparens</name>
    <dbReference type="NCBI Taxonomy" id="2795388"/>
    <lineage>
        <taxon>Bacteria</taxon>
        <taxon>Pseudomonadati</taxon>
        <taxon>Pseudomonadota</taxon>
        <taxon>Gammaproteobacteria</taxon>
        <taxon>Oceanospirillales</taxon>
        <taxon>Oceanospirillaceae</taxon>
        <taxon>Marinomonas</taxon>
    </lineage>
</organism>
<dbReference type="RefSeq" id="WP_199468371.1">
    <property type="nucleotide sequence ID" value="NZ_JAEMNX010000010.1"/>
</dbReference>
<dbReference type="EMBL" id="JAEMNX010000010">
    <property type="protein sequence ID" value="MBJ7538012.1"/>
    <property type="molecule type" value="Genomic_DNA"/>
</dbReference>
<keyword evidence="2" id="KW-1185">Reference proteome</keyword>
<sequence length="123" mass="14100">MPAIAERFYQEAPLACLETATVTENTLLDQAKHRVDVVLCSEYVYISDTYRKTLLGYEKFHCIMANHHSLAKPDKIKPVPIEFPDSKYYLSWPKSIEKAPAVEWFRNLMAEVAKGLFLPFSSS</sequence>
<comment type="caution">
    <text evidence="1">The sequence shown here is derived from an EMBL/GenBank/DDBJ whole genome shotgun (WGS) entry which is preliminary data.</text>
</comment>
<dbReference type="SUPFAM" id="SSF53850">
    <property type="entry name" value="Periplasmic binding protein-like II"/>
    <property type="match status" value="1"/>
</dbReference>
<evidence type="ECO:0000313" key="2">
    <source>
        <dbReference type="Proteomes" id="UP000628710"/>
    </source>
</evidence>
<dbReference type="Gene3D" id="3.40.190.10">
    <property type="entry name" value="Periplasmic binding protein-like II"/>
    <property type="match status" value="2"/>
</dbReference>
<accession>A0A934N1R1</accession>